<protein>
    <submittedName>
        <fullName evidence="2">Uncharacterized protein</fullName>
    </submittedName>
</protein>
<dbReference type="Proteomes" id="UP000749646">
    <property type="component" value="Unassembled WGS sequence"/>
</dbReference>
<feature type="compositionally biased region" description="Low complexity" evidence="1">
    <location>
        <begin position="70"/>
        <end position="89"/>
    </location>
</feature>
<evidence type="ECO:0000256" key="1">
    <source>
        <dbReference type="SAM" id="MobiDB-lite"/>
    </source>
</evidence>
<feature type="region of interest" description="Disordered" evidence="1">
    <location>
        <begin position="1"/>
        <end position="95"/>
    </location>
</feature>
<comment type="caution">
    <text evidence="2">The sequence shown here is derived from an EMBL/GenBank/DDBJ whole genome shotgun (WGS) entry which is preliminary data.</text>
</comment>
<keyword evidence="3" id="KW-1185">Reference proteome</keyword>
<feature type="compositionally biased region" description="Polar residues" evidence="1">
    <location>
        <begin position="53"/>
        <end position="69"/>
    </location>
</feature>
<dbReference type="AlphaFoldDB" id="A0A9P6LU41"/>
<evidence type="ECO:0000313" key="2">
    <source>
        <dbReference type="EMBL" id="KAF9941855.1"/>
    </source>
</evidence>
<reference evidence="2" key="1">
    <citation type="journal article" date="2020" name="Fungal Divers.">
        <title>Resolving the Mortierellaceae phylogeny through synthesis of multi-gene phylogenetics and phylogenomics.</title>
        <authorList>
            <person name="Vandepol N."/>
            <person name="Liber J."/>
            <person name="Desiro A."/>
            <person name="Na H."/>
            <person name="Kennedy M."/>
            <person name="Barry K."/>
            <person name="Grigoriev I.V."/>
            <person name="Miller A.N."/>
            <person name="O'Donnell K."/>
            <person name="Stajich J.E."/>
            <person name="Bonito G."/>
        </authorList>
    </citation>
    <scope>NUCLEOTIDE SEQUENCE</scope>
    <source>
        <strain evidence="2">MES-2147</strain>
    </source>
</reference>
<evidence type="ECO:0000313" key="3">
    <source>
        <dbReference type="Proteomes" id="UP000749646"/>
    </source>
</evidence>
<gene>
    <name evidence="2" type="ORF">BGZ65_000941</name>
</gene>
<sequence length="175" mass="18673">MPRTPRVPTSTSKTAKDNMKANSPSTPTEDLPSPSVLTPAPDTTAPSADFGSQPGNTSFMVFSSNSEAASGSGTQIPTPPTTGFTPTSSRDTSTGANNGAAILYVAIGKSHIDTGKYYINDDSDGQKEEDKYNPASAKVILILILEKTSRKSFRGSLVVRLEQETPRRVEKYRQS</sequence>
<dbReference type="EMBL" id="JAAAHW010009388">
    <property type="protein sequence ID" value="KAF9941855.1"/>
    <property type="molecule type" value="Genomic_DNA"/>
</dbReference>
<organism evidence="2 3">
    <name type="scientific">Modicella reniformis</name>
    <dbReference type="NCBI Taxonomy" id="1440133"/>
    <lineage>
        <taxon>Eukaryota</taxon>
        <taxon>Fungi</taxon>
        <taxon>Fungi incertae sedis</taxon>
        <taxon>Mucoromycota</taxon>
        <taxon>Mortierellomycotina</taxon>
        <taxon>Mortierellomycetes</taxon>
        <taxon>Mortierellales</taxon>
        <taxon>Mortierellaceae</taxon>
        <taxon>Modicella</taxon>
    </lineage>
</organism>
<name>A0A9P6LU41_9FUNG</name>
<proteinExistence type="predicted"/>
<accession>A0A9P6LU41</accession>